<reference evidence="1" key="1">
    <citation type="journal article" date="2022" name="Int. J. Mol. Sci.">
        <title>Draft Genome of Tanacetum Coccineum: Genomic Comparison of Closely Related Tanacetum-Family Plants.</title>
        <authorList>
            <person name="Yamashiro T."/>
            <person name="Shiraishi A."/>
            <person name="Nakayama K."/>
            <person name="Satake H."/>
        </authorList>
    </citation>
    <scope>NUCLEOTIDE SEQUENCE</scope>
</reference>
<dbReference type="Proteomes" id="UP001151760">
    <property type="component" value="Unassembled WGS sequence"/>
</dbReference>
<reference evidence="1" key="2">
    <citation type="submission" date="2022-01" db="EMBL/GenBank/DDBJ databases">
        <authorList>
            <person name="Yamashiro T."/>
            <person name="Shiraishi A."/>
            <person name="Satake H."/>
            <person name="Nakayama K."/>
        </authorList>
    </citation>
    <scope>NUCLEOTIDE SEQUENCE</scope>
</reference>
<comment type="caution">
    <text evidence="1">The sequence shown here is derived from an EMBL/GenBank/DDBJ whole genome shotgun (WGS) entry which is preliminary data.</text>
</comment>
<name>A0ABQ5B245_9ASTR</name>
<evidence type="ECO:0000313" key="2">
    <source>
        <dbReference type="Proteomes" id="UP001151760"/>
    </source>
</evidence>
<evidence type="ECO:0008006" key="3">
    <source>
        <dbReference type="Google" id="ProtNLM"/>
    </source>
</evidence>
<organism evidence="1 2">
    <name type="scientific">Tanacetum coccineum</name>
    <dbReference type="NCBI Taxonomy" id="301880"/>
    <lineage>
        <taxon>Eukaryota</taxon>
        <taxon>Viridiplantae</taxon>
        <taxon>Streptophyta</taxon>
        <taxon>Embryophyta</taxon>
        <taxon>Tracheophyta</taxon>
        <taxon>Spermatophyta</taxon>
        <taxon>Magnoliopsida</taxon>
        <taxon>eudicotyledons</taxon>
        <taxon>Gunneridae</taxon>
        <taxon>Pentapetalae</taxon>
        <taxon>asterids</taxon>
        <taxon>campanulids</taxon>
        <taxon>Asterales</taxon>
        <taxon>Asteraceae</taxon>
        <taxon>Asteroideae</taxon>
        <taxon>Anthemideae</taxon>
        <taxon>Anthemidinae</taxon>
        <taxon>Tanacetum</taxon>
    </lineage>
</organism>
<protein>
    <recommendedName>
        <fullName evidence="3">Retrovirus-related Pol polyprotein from transposon TNT 1-94</fullName>
    </recommendedName>
</protein>
<proteinExistence type="predicted"/>
<dbReference type="EMBL" id="BQNB010012716">
    <property type="protein sequence ID" value="GJT07014.1"/>
    <property type="molecule type" value="Genomic_DNA"/>
</dbReference>
<gene>
    <name evidence="1" type="ORF">Tco_0841476</name>
</gene>
<dbReference type="CDD" id="cd09272">
    <property type="entry name" value="RNase_HI_RT_Ty1"/>
    <property type="match status" value="1"/>
</dbReference>
<keyword evidence="2" id="KW-1185">Reference proteome</keyword>
<evidence type="ECO:0000313" key="1">
    <source>
        <dbReference type="EMBL" id="GJT07014.1"/>
    </source>
</evidence>
<dbReference type="PANTHER" id="PTHR11439">
    <property type="entry name" value="GAG-POL-RELATED RETROTRANSPOSON"/>
    <property type="match status" value="1"/>
</dbReference>
<accession>A0ABQ5B245</accession>
<sequence>MYAIDVEPIPPRLKNNRNAHLTYINHLKESVETVREIVEEAKVAKPLDNALNYACQYTKRSQELLEYVIGTAKSFNEKITSSLYPCYIGKSKIWKPKGKLSDNSLNKTKQIWKPKRQNLSDNSFGTRPSRTLDPPIPKRYLINQAKYALEILKKHGMEKCDCIGTPMATKPKLDADLSGKIVDQTDYRSKIRSLMYLTSSRPDIVQAVCYCARYQARPTEKHLKEVKRIFRYLRGTINMGLCTSGGIQFLGDKLVSWMSKKQDCTAMSSAAAEYVALFASCAQVMWMRTQLKDYGFNYNKIPLYYDSQSAIAISCNPVQHSRTKHIPYSLSIHQRTERFQYLVRQIGMRCLTPAELEVLTKESA</sequence>
<dbReference type="PANTHER" id="PTHR11439:SF483">
    <property type="entry name" value="PEPTIDE SYNTHASE GLIP-LIKE, PUTATIVE (AFU_ORTHOLOGUE AFUA_3G12920)-RELATED"/>
    <property type="match status" value="1"/>
</dbReference>